<keyword evidence="1" id="KW-0436">Ligase</keyword>
<accession>A0A7H1N4V8</accession>
<reference evidence="1 2" key="1">
    <citation type="submission" date="2020-05" db="EMBL/GenBank/DDBJ databases">
        <title>Complete closed genome sequence of Defluviicoccus vanus.</title>
        <authorList>
            <person name="Bessarab I."/>
            <person name="Arumugam K."/>
            <person name="Maszenan A.M."/>
            <person name="Seviour R.J."/>
            <person name="Williams R.B."/>
        </authorList>
    </citation>
    <scope>NUCLEOTIDE SEQUENCE [LARGE SCALE GENOMIC DNA]</scope>
    <source>
        <strain evidence="1 2">Ben 114</strain>
    </source>
</reference>
<dbReference type="SUPFAM" id="SSF56281">
    <property type="entry name" value="Metallo-hydrolase/oxidoreductase"/>
    <property type="match status" value="1"/>
</dbReference>
<dbReference type="GO" id="GO:0004521">
    <property type="term" value="F:RNA endonuclease activity"/>
    <property type="evidence" value="ECO:0007669"/>
    <property type="project" value="TreeGrafter"/>
</dbReference>
<evidence type="ECO:0000313" key="2">
    <source>
        <dbReference type="Proteomes" id="UP000516369"/>
    </source>
</evidence>
<proteinExistence type="predicted"/>
<dbReference type="GO" id="GO:0016874">
    <property type="term" value="F:ligase activity"/>
    <property type="evidence" value="ECO:0007669"/>
    <property type="project" value="UniProtKB-KW"/>
</dbReference>
<keyword evidence="2" id="KW-1185">Reference proteome</keyword>
<gene>
    <name evidence="1" type="ORF">HQ394_17200</name>
</gene>
<sequence>MPLPTSPTPSPTAAPPLPPWLAMTEKGLWCEPGRFYVDPHRPVNRAVITHGHGDHARPGHRTVLATPPTLAIMRARYGDAAGHTLQPLAYGEAIRIDGVTVSLHPAGHILGSAQVRIECAGIRVVVSGDFKRCDDPTCPPFEPVACDLFITEATFGLPVFRHPPDAEEIDRLLASLQLFPDRAHLIGVYALGKCQRLIALVRRTGYERPIYLHGALAALCSVYARHGIELGPLLPATGGARRHMAGEIVLCPPSAIADRWSRGFPEPVIGLASGWMLIRQRARQHGVELPLVISDHADWIELTQTLDDVAAPSVLVTHGGEEALVHHARGHGFRAGALSLAGYAEDGE</sequence>
<keyword evidence="1" id="KW-0540">Nuclease</keyword>
<dbReference type="PANTHER" id="PTHR11203">
    <property type="entry name" value="CLEAVAGE AND POLYADENYLATION SPECIFICITY FACTOR FAMILY MEMBER"/>
    <property type="match status" value="1"/>
</dbReference>
<dbReference type="PANTHER" id="PTHR11203:SF49">
    <property type="entry name" value="BLL1145 PROTEIN"/>
    <property type="match status" value="1"/>
</dbReference>
<dbReference type="InterPro" id="IPR050698">
    <property type="entry name" value="MBL"/>
</dbReference>
<dbReference type="NCBIfam" id="TIGR04122">
    <property type="entry name" value="Xnuc_lig_assoc"/>
    <property type="match status" value="1"/>
</dbReference>
<keyword evidence="1" id="KW-0378">Hydrolase</keyword>
<dbReference type="Gene3D" id="3.60.15.10">
    <property type="entry name" value="Ribonuclease Z/Hydroxyacylglutathione hydrolase-like"/>
    <property type="match status" value="1"/>
</dbReference>
<evidence type="ECO:0000313" key="1">
    <source>
        <dbReference type="EMBL" id="QNT70744.1"/>
    </source>
</evidence>
<dbReference type="InterPro" id="IPR036866">
    <property type="entry name" value="RibonucZ/Hydroxyglut_hydro"/>
</dbReference>
<dbReference type="GO" id="GO:0004527">
    <property type="term" value="F:exonuclease activity"/>
    <property type="evidence" value="ECO:0007669"/>
    <property type="project" value="UniProtKB-KW"/>
</dbReference>
<dbReference type="InterPro" id="IPR026360">
    <property type="entry name" value="Xnuc_lig_assoc"/>
</dbReference>
<dbReference type="AlphaFoldDB" id="A0A7H1N4V8"/>
<dbReference type="EMBL" id="CP053923">
    <property type="protein sequence ID" value="QNT70744.1"/>
    <property type="molecule type" value="Genomic_DNA"/>
</dbReference>
<name>A0A7H1N4V8_9PROT</name>
<dbReference type="EC" id="3.1.-.-" evidence="1"/>
<protein>
    <submittedName>
        <fullName evidence="1">Ligase-associated DNA damage response exonuclease</fullName>
        <ecNumber evidence="1">3.1.-.-</ecNumber>
    </submittedName>
</protein>
<organism evidence="1 2">
    <name type="scientific">Defluviicoccus vanus</name>
    <dbReference type="NCBI Taxonomy" id="111831"/>
    <lineage>
        <taxon>Bacteria</taxon>
        <taxon>Pseudomonadati</taxon>
        <taxon>Pseudomonadota</taxon>
        <taxon>Alphaproteobacteria</taxon>
        <taxon>Rhodospirillales</taxon>
        <taxon>Rhodospirillaceae</taxon>
        <taxon>Defluviicoccus</taxon>
    </lineage>
</organism>
<keyword evidence="1" id="KW-0269">Exonuclease</keyword>
<dbReference type="KEGG" id="dvn:HQ394_17200"/>
<dbReference type="Proteomes" id="UP000516369">
    <property type="component" value="Chromosome"/>
</dbReference>